<feature type="compositionally biased region" description="Acidic residues" evidence="2">
    <location>
        <begin position="600"/>
        <end position="615"/>
    </location>
</feature>
<name>A0A1I1J8L3_9GAMM</name>
<sequence length="784" mass="86191">MRSWRGLVVIAGAALVPLSFAADRHLDSLWEDSRLYSTPAALTAEELATATASTHTGAAQNRVQVGRTDTLWSIARSNRPSRNITIKQAMLAIRDANPRAFPSGNINDMEAGVTLAIPSAAAMRSRTAQQAEEEVRRQNQAWVSSRPALQQPRTTQPEQPEATAPIETERDLQLTARQQEEVDEQQALIEELEVRLEQSEDALSVAEREKDELATRLSEMQEQLDTLQQLLRLKDEQLEELEAQVTAGSPSVAEPVVSAPASQELATLDDWLAELQRQPLILAALISILLLLILLLLALVSTRRKLAAQIREQAEIEEARRREEELHSLTDSNARPDDFNRDLNAQPLGELEDLDDYEDLELDEDLIDDLAELDEEMGETSSSKEPRDKKAKAERDPLQEAEMFIAYGRLEQAAGFLQNALATNPEREDLRVKLLEVLVELNDEDTFNQQHQQLKAQQPSAASVQRAEELAGLIKQASGAAAGAATAGAAASVAAKEEAQAEDLGELELPGDDLADLELDDIFGSEEAAPRDGPKDLDELDLGNLDELEAELDEVLTEKPPLEPEPEENLVDDLADLEEVADDELEDLDLELDLEKPLDETELGGDETDLQDFEPVDYKSDADDFMSALDDISEEGSGDFEEELAGDREIQRAPGVDEELSALSSDLSELIGEEKAAQKEEDWDDLGDLAELDDLELSDDELLEPQVSDMPLDDDFSSLDDLADLGDDLDFGNEEDLNTQLDLATAYIEMGDKQGAQEILEKVIAEGDADQQATAKQMLGSLAG</sequence>
<keyword evidence="3" id="KW-0812">Transmembrane</keyword>
<feature type="coiled-coil region" evidence="1">
    <location>
        <begin position="175"/>
        <end position="244"/>
    </location>
</feature>
<feature type="compositionally biased region" description="Basic and acidic residues" evidence="2">
    <location>
        <begin position="382"/>
        <end position="396"/>
    </location>
</feature>
<dbReference type="InterPro" id="IPR020012">
    <property type="entry name" value="LysM_FimV"/>
</dbReference>
<keyword evidence="3" id="KW-1133">Transmembrane helix</keyword>
<feature type="region of interest" description="Disordered" evidence="2">
    <location>
        <begin position="497"/>
        <end position="543"/>
    </location>
</feature>
<feature type="region of interest" description="Disordered" evidence="2">
    <location>
        <begin position="124"/>
        <end position="166"/>
    </location>
</feature>
<feature type="transmembrane region" description="Helical" evidence="3">
    <location>
        <begin position="280"/>
        <end position="301"/>
    </location>
</feature>
<keyword evidence="3" id="KW-0472">Membrane</keyword>
<feature type="compositionally biased region" description="Basic and acidic residues" evidence="2">
    <location>
        <begin position="528"/>
        <end position="537"/>
    </location>
</feature>
<feature type="region of interest" description="Disordered" evidence="2">
    <location>
        <begin position="317"/>
        <end position="344"/>
    </location>
</feature>
<dbReference type="Gene3D" id="1.25.40.10">
    <property type="entry name" value="Tetratricopeptide repeat domain"/>
    <property type="match status" value="1"/>
</dbReference>
<dbReference type="EMBL" id="FOLH01000006">
    <property type="protein sequence ID" value="SFC44894.1"/>
    <property type="molecule type" value="Genomic_DNA"/>
</dbReference>
<evidence type="ECO:0000313" key="6">
    <source>
        <dbReference type="Proteomes" id="UP000199058"/>
    </source>
</evidence>
<dbReference type="RefSeq" id="WP_177203571.1">
    <property type="nucleotide sequence ID" value="NZ_FOLH01000006.1"/>
</dbReference>
<gene>
    <name evidence="5" type="ORF">SAMN05660443_2674</name>
</gene>
<feature type="compositionally biased region" description="Low complexity" evidence="2">
    <location>
        <begin position="150"/>
        <end position="161"/>
    </location>
</feature>
<keyword evidence="4" id="KW-0732">Signal</keyword>
<dbReference type="Gene3D" id="1.20.58.2200">
    <property type="match status" value="1"/>
</dbReference>
<dbReference type="STRING" id="1122252.SAMN05660443_2674"/>
<feature type="region of interest" description="Disordered" evidence="2">
    <location>
        <begin position="375"/>
        <end position="396"/>
    </location>
</feature>
<organism evidence="5 6">
    <name type="scientific">Marinospirillum celere</name>
    <dbReference type="NCBI Taxonomy" id="1122252"/>
    <lineage>
        <taxon>Bacteria</taxon>
        <taxon>Pseudomonadati</taxon>
        <taxon>Pseudomonadota</taxon>
        <taxon>Gammaproteobacteria</taxon>
        <taxon>Oceanospirillales</taxon>
        <taxon>Oceanospirillaceae</taxon>
        <taxon>Marinospirillum</taxon>
    </lineage>
</organism>
<dbReference type="Proteomes" id="UP000199058">
    <property type="component" value="Unassembled WGS sequence"/>
</dbReference>
<feature type="compositionally biased region" description="Basic and acidic residues" evidence="2">
    <location>
        <begin position="317"/>
        <end position="341"/>
    </location>
</feature>
<dbReference type="NCBIfam" id="TIGR03505">
    <property type="entry name" value="FimV_core"/>
    <property type="match status" value="1"/>
</dbReference>
<reference evidence="5 6" key="1">
    <citation type="submission" date="2016-10" db="EMBL/GenBank/DDBJ databases">
        <authorList>
            <person name="de Groot N.N."/>
        </authorList>
    </citation>
    <scope>NUCLEOTIDE SEQUENCE [LARGE SCALE GENOMIC DNA]</scope>
    <source>
        <strain evidence="5 6">DSM 18438</strain>
    </source>
</reference>
<dbReference type="InterPro" id="IPR011990">
    <property type="entry name" value="TPR-like_helical_dom_sf"/>
</dbReference>
<feature type="compositionally biased region" description="Acidic residues" evidence="2">
    <location>
        <begin position="631"/>
        <end position="644"/>
    </location>
</feature>
<proteinExistence type="predicted"/>
<feature type="chain" id="PRO_5011709894" evidence="4">
    <location>
        <begin position="22"/>
        <end position="784"/>
    </location>
</feature>
<dbReference type="InterPro" id="IPR038440">
    <property type="entry name" value="FimV_C_sf"/>
</dbReference>
<feature type="region of interest" description="Disordered" evidence="2">
    <location>
        <begin position="630"/>
        <end position="661"/>
    </location>
</feature>
<dbReference type="InterPro" id="IPR020011">
    <property type="entry name" value="FimV_C"/>
</dbReference>
<dbReference type="NCBIfam" id="TIGR03504">
    <property type="entry name" value="FimV_Cterm"/>
    <property type="match status" value="1"/>
</dbReference>
<evidence type="ECO:0000313" key="5">
    <source>
        <dbReference type="EMBL" id="SFC44894.1"/>
    </source>
</evidence>
<protein>
    <submittedName>
        <fullName evidence="5">Pilus assembly protein FimV</fullName>
    </submittedName>
</protein>
<dbReference type="AlphaFoldDB" id="A0A1I1J8L3"/>
<evidence type="ECO:0000256" key="3">
    <source>
        <dbReference type="SAM" id="Phobius"/>
    </source>
</evidence>
<accession>A0A1I1J8L3</accession>
<evidence type="ECO:0000256" key="4">
    <source>
        <dbReference type="SAM" id="SignalP"/>
    </source>
</evidence>
<evidence type="ECO:0000256" key="2">
    <source>
        <dbReference type="SAM" id="MobiDB-lite"/>
    </source>
</evidence>
<feature type="region of interest" description="Disordered" evidence="2">
    <location>
        <begin position="594"/>
        <end position="616"/>
    </location>
</feature>
<keyword evidence="6" id="KW-1185">Reference proteome</keyword>
<keyword evidence="1" id="KW-0175">Coiled coil</keyword>
<evidence type="ECO:0000256" key="1">
    <source>
        <dbReference type="SAM" id="Coils"/>
    </source>
</evidence>
<feature type="compositionally biased region" description="Acidic residues" evidence="2">
    <location>
        <begin position="500"/>
        <end position="524"/>
    </location>
</feature>
<feature type="signal peptide" evidence="4">
    <location>
        <begin position="1"/>
        <end position="21"/>
    </location>
</feature>